<dbReference type="KEGG" id="tnl:113506198"/>
<dbReference type="Proteomes" id="UP000322000">
    <property type="component" value="Chromosome 4"/>
</dbReference>
<feature type="coiled-coil region" evidence="1">
    <location>
        <begin position="217"/>
        <end position="244"/>
    </location>
</feature>
<organism evidence="3 4">
    <name type="scientific">Trichoplusia ni</name>
    <name type="common">Cabbage looper</name>
    <dbReference type="NCBI Taxonomy" id="7111"/>
    <lineage>
        <taxon>Eukaryota</taxon>
        <taxon>Metazoa</taxon>
        <taxon>Ecdysozoa</taxon>
        <taxon>Arthropoda</taxon>
        <taxon>Hexapoda</taxon>
        <taxon>Insecta</taxon>
        <taxon>Pterygota</taxon>
        <taxon>Neoptera</taxon>
        <taxon>Endopterygota</taxon>
        <taxon>Lepidoptera</taxon>
        <taxon>Glossata</taxon>
        <taxon>Ditrysia</taxon>
        <taxon>Noctuoidea</taxon>
        <taxon>Noctuidae</taxon>
        <taxon>Plusiinae</taxon>
        <taxon>Trichoplusia</taxon>
    </lineage>
</organism>
<dbReference type="RefSeq" id="XP_026744845.1">
    <property type="nucleotide sequence ID" value="XM_026889044.1"/>
</dbReference>
<evidence type="ECO:0000313" key="4">
    <source>
        <dbReference type="RefSeq" id="XP_026744845.1"/>
    </source>
</evidence>
<name>A0A7E5WVI2_TRINI</name>
<feature type="compositionally biased region" description="Basic and acidic residues" evidence="2">
    <location>
        <begin position="409"/>
        <end position="424"/>
    </location>
</feature>
<dbReference type="InParanoid" id="A0A7E5WVI2"/>
<dbReference type="GeneID" id="113506198"/>
<dbReference type="OrthoDB" id="7490362at2759"/>
<feature type="compositionally biased region" description="Basic and acidic residues" evidence="2">
    <location>
        <begin position="136"/>
        <end position="151"/>
    </location>
</feature>
<reference evidence="4" key="1">
    <citation type="submission" date="2025-08" db="UniProtKB">
        <authorList>
            <consortium name="RefSeq"/>
        </authorList>
    </citation>
    <scope>IDENTIFICATION</scope>
</reference>
<keyword evidence="3" id="KW-1185">Reference proteome</keyword>
<evidence type="ECO:0000256" key="1">
    <source>
        <dbReference type="SAM" id="Coils"/>
    </source>
</evidence>
<evidence type="ECO:0000313" key="3">
    <source>
        <dbReference type="Proteomes" id="UP000322000"/>
    </source>
</evidence>
<keyword evidence="1" id="KW-0175">Coiled coil</keyword>
<sequence length="558" mass="60815">MEDFKNPNDVEKEVERRRATRSSSRLSLADDLVVRSPRVVLERIASPQEEVTEPTCHSRDSSSGRSDRKRPRRDASEEKMSVGAYAASDCESEVSIASSTRSRGCVTHGRYVGLHRQREAYRRLAAESEAQSSDTLEDKAEEERQRRDARAAVRDLMSSGLQPLDPSSAKERIEGSLMAILEVARTSKNIKGCLIKRLKDAVEEIQGGVRALTGPTAEKLMAENARLSREVRELRDQVKSVQRQTAPAAPDFEEMQRSIMLSVGSMMDAKLAGMSSRLPPEPVLRPPLAADRRRAEAEASGRGPKPAYNQVLKAAPAPKPAPKTAPRSAPTPVPKPSPRLAPKSTPTPDPKPAKGKAKTVAQPAPALVPAPEEAPVASTSETVVDGWTTVSKKKKGPKPKAPERPNAQPEKKGKAPPQKKKEGPKAISGKQRRKRAQRQRRLARTAAVVLTITPEAEKEGLTYATVLTKARAGVDLNAMGVDMAVDPIRIRKAQTGARVLQLPKNVGQEAADEMAKKLEAIYGGDVRVTRPVRCAELRVSNLDDSVTKEEIRDVAARQ</sequence>
<feature type="region of interest" description="Disordered" evidence="2">
    <location>
        <begin position="274"/>
        <end position="442"/>
    </location>
</feature>
<feature type="compositionally biased region" description="Basic and acidic residues" evidence="2">
    <location>
        <begin position="56"/>
        <end position="66"/>
    </location>
</feature>
<feature type="compositionally biased region" description="Basic and acidic residues" evidence="2">
    <location>
        <begin position="290"/>
        <end position="299"/>
    </location>
</feature>
<feature type="compositionally biased region" description="Basic residues" evidence="2">
    <location>
        <begin position="430"/>
        <end position="442"/>
    </location>
</feature>
<gene>
    <name evidence="4" type="primary">LOC113506198</name>
</gene>
<proteinExistence type="predicted"/>
<feature type="non-terminal residue" evidence="4">
    <location>
        <position position="558"/>
    </location>
</feature>
<feature type="region of interest" description="Disordered" evidence="2">
    <location>
        <begin position="1"/>
        <end position="26"/>
    </location>
</feature>
<feature type="compositionally biased region" description="Basic and acidic residues" evidence="2">
    <location>
        <begin position="1"/>
        <end position="17"/>
    </location>
</feature>
<feature type="region of interest" description="Disordered" evidence="2">
    <location>
        <begin position="124"/>
        <end position="151"/>
    </location>
</feature>
<protein>
    <submittedName>
        <fullName evidence="4">Nucleolar and coiled-body phosphoprotein 1-like</fullName>
    </submittedName>
</protein>
<accession>A0A7E5WVI2</accession>
<feature type="region of interest" description="Disordered" evidence="2">
    <location>
        <begin position="43"/>
        <end position="82"/>
    </location>
</feature>
<feature type="compositionally biased region" description="Pro residues" evidence="2">
    <location>
        <begin position="317"/>
        <end position="350"/>
    </location>
</feature>
<dbReference type="AlphaFoldDB" id="A0A7E5WVI2"/>
<feature type="compositionally biased region" description="Low complexity" evidence="2">
    <location>
        <begin position="363"/>
        <end position="377"/>
    </location>
</feature>
<evidence type="ECO:0000256" key="2">
    <source>
        <dbReference type="SAM" id="MobiDB-lite"/>
    </source>
</evidence>